<feature type="region of interest" description="Disordered" evidence="1">
    <location>
        <begin position="112"/>
        <end position="137"/>
    </location>
</feature>
<dbReference type="AlphaFoldDB" id="A0AAD9FNR9"/>
<name>A0AAD9FNR9_PAPLA</name>
<proteinExistence type="predicted"/>
<comment type="caution">
    <text evidence="2">The sequence shown here is derived from an EMBL/GenBank/DDBJ whole genome shotgun (WGS) entry which is preliminary data.</text>
</comment>
<feature type="region of interest" description="Disordered" evidence="1">
    <location>
        <begin position="174"/>
        <end position="377"/>
    </location>
</feature>
<reference evidence="2" key="1">
    <citation type="submission" date="2023-02" db="EMBL/GenBank/DDBJ databases">
        <title>Identification and recombinant expression of a fungal hydrolase from Papiliotrema laurentii that hydrolyzes apple cutin and clears colloidal polyester polyurethane.</title>
        <authorList>
            <consortium name="DOE Joint Genome Institute"/>
            <person name="Roman V.A."/>
            <person name="Bojanowski C."/>
            <person name="Crable B.R."/>
            <person name="Wagner D.N."/>
            <person name="Hung C.S."/>
            <person name="Nadeau L.J."/>
            <person name="Schratz L."/>
            <person name="Haridas S."/>
            <person name="Pangilinan J."/>
            <person name="Lipzen A."/>
            <person name="Na H."/>
            <person name="Yan M."/>
            <person name="Ng V."/>
            <person name="Grigoriev I.V."/>
            <person name="Spatafora J.W."/>
            <person name="Barlow D."/>
            <person name="Biffinger J."/>
            <person name="Kelley-Loughnane N."/>
            <person name="Varaljay V.A."/>
            <person name="Crookes-Goodson W.J."/>
        </authorList>
    </citation>
    <scope>NUCLEOTIDE SEQUENCE</scope>
    <source>
        <strain evidence="2">5307AH</strain>
    </source>
</reference>
<evidence type="ECO:0000313" key="2">
    <source>
        <dbReference type="EMBL" id="KAK1923654.1"/>
    </source>
</evidence>
<evidence type="ECO:0000313" key="3">
    <source>
        <dbReference type="Proteomes" id="UP001182556"/>
    </source>
</evidence>
<organism evidence="2 3">
    <name type="scientific">Papiliotrema laurentii</name>
    <name type="common">Cryptococcus laurentii</name>
    <dbReference type="NCBI Taxonomy" id="5418"/>
    <lineage>
        <taxon>Eukaryota</taxon>
        <taxon>Fungi</taxon>
        <taxon>Dikarya</taxon>
        <taxon>Basidiomycota</taxon>
        <taxon>Agaricomycotina</taxon>
        <taxon>Tremellomycetes</taxon>
        <taxon>Tremellales</taxon>
        <taxon>Rhynchogastremaceae</taxon>
        <taxon>Papiliotrema</taxon>
    </lineage>
</organism>
<gene>
    <name evidence="2" type="ORF">DB88DRAFT_491978</name>
</gene>
<feature type="compositionally biased region" description="Acidic residues" evidence="1">
    <location>
        <begin position="358"/>
        <end position="377"/>
    </location>
</feature>
<feature type="compositionally biased region" description="Low complexity" evidence="1">
    <location>
        <begin position="54"/>
        <end position="64"/>
    </location>
</feature>
<feature type="compositionally biased region" description="Pro residues" evidence="1">
    <location>
        <begin position="338"/>
        <end position="354"/>
    </location>
</feature>
<feature type="compositionally biased region" description="Low complexity" evidence="1">
    <location>
        <begin position="233"/>
        <end position="243"/>
    </location>
</feature>
<dbReference type="Proteomes" id="UP001182556">
    <property type="component" value="Unassembled WGS sequence"/>
</dbReference>
<keyword evidence="3" id="KW-1185">Reference proteome</keyword>
<feature type="compositionally biased region" description="Polar residues" evidence="1">
    <location>
        <begin position="65"/>
        <end position="82"/>
    </location>
</feature>
<accession>A0AAD9FNR9</accession>
<feature type="compositionally biased region" description="Low complexity" evidence="1">
    <location>
        <begin position="182"/>
        <end position="207"/>
    </location>
</feature>
<evidence type="ECO:0000256" key="1">
    <source>
        <dbReference type="SAM" id="MobiDB-lite"/>
    </source>
</evidence>
<feature type="region of interest" description="Disordered" evidence="1">
    <location>
        <begin position="1"/>
        <end position="99"/>
    </location>
</feature>
<sequence>MSLFRRNSLPVPGQDEYPSHSILLNGPRKPTSPLPQPQHIENLSVPSQGDRRGSVSSVSSYTSTPASHAGSTQSSTTPSSAKVSFAPLPEVPPELKRRNSITLGVAARKNLLIQQGTAPGRPPGAGPPHVHGNNGGIRKVYMTDDEWEAYKKQYEAKNGSDPVDLGELAKSGAKSLWRKVRSSSMSSTTSNASASSAQSSSPSSQTSELGQPPAPGASKASASPRRIFGGRRGSSSSNGRSSNVLGFSDPQLAVKELGTVLEEERSRPTSPRTGGGGLELDTGLAAVSLAEAMMNEKSRHGSSANGRRDSDEGGDSPDDTPSHTPNNDVALHKGRAPGSPPPHYRLASPPPPDPMTLQEEDGEEEDQAEGDEEEDQD</sequence>
<dbReference type="EMBL" id="JAODAN010000006">
    <property type="protein sequence ID" value="KAK1923654.1"/>
    <property type="molecule type" value="Genomic_DNA"/>
</dbReference>
<protein>
    <submittedName>
        <fullName evidence="2">Uncharacterized protein</fullName>
    </submittedName>
</protein>